<feature type="compositionally biased region" description="Basic and acidic residues" evidence="1">
    <location>
        <begin position="110"/>
        <end position="120"/>
    </location>
</feature>
<reference evidence="3" key="2">
    <citation type="submission" date="2017-11" db="EMBL/GenBank/DDBJ databases">
        <title>PacBio sequencing of new strain of the secondary endosymbiont Candidatus Hamiltonella defensa.</title>
        <authorList>
            <person name="Strand M.R."/>
            <person name="Oliver K."/>
        </authorList>
    </citation>
    <scope>NUCLEOTIDE SEQUENCE [LARGE SCALE GENOMIC DNA]</scope>
    <source>
        <strain evidence="3">A2C</strain>
    </source>
</reference>
<evidence type="ECO:0000313" key="3">
    <source>
        <dbReference type="Proteomes" id="UP000230008"/>
    </source>
</evidence>
<dbReference type="Proteomes" id="UP000230008">
    <property type="component" value="Chromosome"/>
</dbReference>
<sequence>MGMECRLTKYTNATNESVFTDKSVNEASLSDGKAKSGVKKLFRQSLKLLRNTFKMVPKIKKKGSYSLSDDKSNKMTSIPKPAENYFKNADEGSNILRNTYNEPIFASRPDSLKKSEEKTAEPIAEPIYEEPSNLRENGETQPTEASARTPLTDNQINELYAKVDKTNKKPKSQNTRSKSATPSEKPPPVPPKNVALTKELLRKNLHFLSDSNSKK</sequence>
<feature type="compositionally biased region" description="Polar residues" evidence="1">
    <location>
        <begin position="172"/>
        <end position="182"/>
    </location>
</feature>
<organism evidence="2 3">
    <name type="scientific">Candidatus Williamhamiltonella defendens</name>
    <dbReference type="NCBI Taxonomy" id="138072"/>
    <lineage>
        <taxon>Bacteria</taxon>
        <taxon>Pseudomonadati</taxon>
        <taxon>Pseudomonadota</taxon>
        <taxon>Gammaproteobacteria</taxon>
        <taxon>Enterobacterales</taxon>
        <taxon>Enterobacteriaceae</taxon>
        <taxon>aphid secondary symbionts</taxon>
        <taxon>Candidatus Williamhamiltonella</taxon>
    </lineage>
</organism>
<name>A0A2D3T0J9_9ENTR</name>
<accession>A0A2D3T0J9</accession>
<feature type="region of interest" description="Disordered" evidence="1">
    <location>
        <begin position="63"/>
        <end position="85"/>
    </location>
</feature>
<reference evidence="3" key="1">
    <citation type="submission" date="2016-10" db="EMBL/GenBank/DDBJ databases">
        <authorList>
            <person name="Chevignon G."/>
        </authorList>
    </citation>
    <scope>NUCLEOTIDE SEQUENCE [LARGE SCALE GENOMIC DNA]</scope>
    <source>
        <strain evidence="3">A2C</strain>
    </source>
</reference>
<dbReference type="AlphaFoldDB" id="A0A2D3T0J9"/>
<evidence type="ECO:0000256" key="1">
    <source>
        <dbReference type="SAM" id="MobiDB-lite"/>
    </source>
</evidence>
<evidence type="ECO:0000313" key="2">
    <source>
        <dbReference type="EMBL" id="ATW29335.1"/>
    </source>
</evidence>
<protein>
    <submittedName>
        <fullName evidence="2">Uncharacterized protein</fullName>
    </submittedName>
</protein>
<gene>
    <name evidence="2" type="ORF">BJP41_02135</name>
</gene>
<feature type="compositionally biased region" description="Polar residues" evidence="1">
    <location>
        <begin position="139"/>
        <end position="157"/>
    </location>
</feature>
<feature type="region of interest" description="Disordered" evidence="1">
    <location>
        <begin position="107"/>
        <end position="193"/>
    </location>
</feature>
<proteinExistence type="predicted"/>
<dbReference type="EMBL" id="CP017606">
    <property type="protein sequence ID" value="ATW29335.1"/>
    <property type="molecule type" value="Genomic_DNA"/>
</dbReference>
<feature type="compositionally biased region" description="Low complexity" evidence="1">
    <location>
        <begin position="121"/>
        <end position="131"/>
    </location>
</feature>